<dbReference type="EMBL" id="JAAGMR010000242">
    <property type="protein sequence ID" value="NEB94267.1"/>
    <property type="molecule type" value="Genomic_DNA"/>
</dbReference>
<dbReference type="AlphaFoldDB" id="A0A7K3QWH8"/>
<comment type="caution">
    <text evidence="2">The sequence shown here is derived from an EMBL/GenBank/DDBJ whole genome shotgun (WGS) entry which is preliminary data.</text>
</comment>
<feature type="region of interest" description="Disordered" evidence="1">
    <location>
        <begin position="1"/>
        <end position="27"/>
    </location>
</feature>
<gene>
    <name evidence="2" type="ORF">G3I21_21705</name>
</gene>
<evidence type="ECO:0000313" key="3">
    <source>
        <dbReference type="Proteomes" id="UP000470520"/>
    </source>
</evidence>
<organism evidence="2 3">
    <name type="scientific">Streptomyces bauhiniae</name>
    <dbReference type="NCBI Taxonomy" id="2340725"/>
    <lineage>
        <taxon>Bacteria</taxon>
        <taxon>Bacillati</taxon>
        <taxon>Actinomycetota</taxon>
        <taxon>Actinomycetes</taxon>
        <taxon>Kitasatosporales</taxon>
        <taxon>Streptomycetaceae</taxon>
        <taxon>Streptomyces</taxon>
    </lineage>
</organism>
<feature type="compositionally biased region" description="Basic and acidic residues" evidence="1">
    <location>
        <begin position="1"/>
        <end position="11"/>
    </location>
</feature>
<reference evidence="2 3" key="1">
    <citation type="submission" date="2020-01" db="EMBL/GenBank/DDBJ databases">
        <title>Insect and environment-associated Actinomycetes.</title>
        <authorList>
            <person name="Currrie C."/>
            <person name="Chevrette M."/>
            <person name="Carlson C."/>
            <person name="Stubbendieck R."/>
            <person name="Wendt-Pienkowski E."/>
        </authorList>
    </citation>
    <scope>NUCLEOTIDE SEQUENCE [LARGE SCALE GENOMIC DNA]</scope>
    <source>
        <strain evidence="2 3">SID7754</strain>
    </source>
</reference>
<evidence type="ECO:0000313" key="2">
    <source>
        <dbReference type="EMBL" id="NEB94267.1"/>
    </source>
</evidence>
<name>A0A7K3QWH8_9ACTN</name>
<evidence type="ECO:0000256" key="1">
    <source>
        <dbReference type="SAM" id="MobiDB-lite"/>
    </source>
</evidence>
<protein>
    <submittedName>
        <fullName evidence="2">Uncharacterized protein</fullName>
    </submittedName>
</protein>
<dbReference type="RefSeq" id="WP_164191255.1">
    <property type="nucleotide sequence ID" value="NZ_JAAGMR010000242.1"/>
</dbReference>
<accession>A0A7K3QWH8</accession>
<dbReference type="Proteomes" id="UP000470520">
    <property type="component" value="Unassembled WGS sequence"/>
</dbReference>
<sequence>MIVGRGRREEELPGNGSGIHVGGNNNAPIQNVAGQNISHVYQHASVQGAVDIEAVRGLLTSFRAEIDRNEGTLDHATALRAMTDTVDASLSAPDPQARAGALRGVVQALPALVAGTVVEQGGEALVHAIAGWSS</sequence>
<proteinExistence type="predicted"/>